<reference evidence="2 3" key="1">
    <citation type="journal article" date="2015" name="Genome Announc.">
        <title>Expanding the biotechnology potential of lactobacilli through comparative genomics of 213 strains and associated genera.</title>
        <authorList>
            <person name="Sun Z."/>
            <person name="Harris H.M."/>
            <person name="McCann A."/>
            <person name="Guo C."/>
            <person name="Argimon S."/>
            <person name="Zhang W."/>
            <person name="Yang X."/>
            <person name="Jeffery I.B."/>
            <person name="Cooney J.C."/>
            <person name="Kagawa T.F."/>
            <person name="Liu W."/>
            <person name="Song Y."/>
            <person name="Salvetti E."/>
            <person name="Wrobel A."/>
            <person name="Rasinkangas P."/>
            <person name="Parkhill J."/>
            <person name="Rea M.C."/>
            <person name="O'Sullivan O."/>
            <person name="Ritari J."/>
            <person name="Douillard F.P."/>
            <person name="Paul Ross R."/>
            <person name="Yang R."/>
            <person name="Briner A.E."/>
            <person name="Felis G.E."/>
            <person name="de Vos W.M."/>
            <person name="Barrangou R."/>
            <person name="Klaenhammer T.R."/>
            <person name="Caufield P.W."/>
            <person name="Cui Y."/>
            <person name="Zhang H."/>
            <person name="O'Toole P.W."/>
        </authorList>
    </citation>
    <scope>NUCLEOTIDE SEQUENCE [LARGE SCALE GENOMIC DNA]</scope>
    <source>
        <strain evidence="2 3">DSM 23365</strain>
    </source>
</reference>
<feature type="domain" description="GW" evidence="1">
    <location>
        <begin position="22"/>
        <end position="91"/>
    </location>
</feature>
<sequence>MHAKTYATITNISQSKKVSGDYVNFTGKNALYTKAGTMHGAKLVKSTSQLKKLARSTRGLDSFMILRTATTNQHNVYLKIRSLDGKTTGWIYDGKSTQSKMNNIIYKDKAHKYPAGGVTAFETSSTSLLTQTEKTSYYRLATPGSATDGTGVLYNTTLDTASPAWGTLKVAQPNQTTSTPYASDVFIVTFAKTRTRQGDCWLRVVDLNNTAVQGYIKASAMTKLPATTAKMGITVNYVDNASNKVVGTTIVPVSDTTAMNLTGLFGYFEGLPSGYTANADHTNGATGFTDKAAAQNAVAGDVLTYQVGVDRN</sequence>
<evidence type="ECO:0000313" key="3">
    <source>
        <dbReference type="Proteomes" id="UP000051442"/>
    </source>
</evidence>
<name>A0A0R2EIQ5_9LACO</name>
<protein>
    <recommendedName>
        <fullName evidence="1">GW domain-containing protein</fullName>
    </recommendedName>
</protein>
<dbReference type="EMBL" id="AYZM01000177">
    <property type="protein sequence ID" value="KRN15992.1"/>
    <property type="molecule type" value="Genomic_DNA"/>
</dbReference>
<dbReference type="RefSeq" id="WP_054733820.1">
    <property type="nucleotide sequence ID" value="NZ_AYZM01000177.1"/>
</dbReference>
<evidence type="ECO:0000259" key="1">
    <source>
        <dbReference type="Pfam" id="PF13457"/>
    </source>
</evidence>
<accession>A0A0R2EIQ5</accession>
<feature type="domain" description="GW" evidence="1">
    <location>
        <begin position="135"/>
        <end position="220"/>
    </location>
</feature>
<dbReference type="Proteomes" id="UP000051442">
    <property type="component" value="Unassembled WGS sequence"/>
</dbReference>
<dbReference type="OrthoDB" id="2329257at2"/>
<dbReference type="Pfam" id="PF13457">
    <property type="entry name" value="GW"/>
    <property type="match status" value="2"/>
</dbReference>
<organism evidence="2 3">
    <name type="scientific">Secundilactobacillus similis DSM 23365 = JCM 2765</name>
    <dbReference type="NCBI Taxonomy" id="1423804"/>
    <lineage>
        <taxon>Bacteria</taxon>
        <taxon>Bacillati</taxon>
        <taxon>Bacillota</taxon>
        <taxon>Bacilli</taxon>
        <taxon>Lactobacillales</taxon>
        <taxon>Lactobacillaceae</taxon>
        <taxon>Secundilactobacillus</taxon>
    </lineage>
</organism>
<dbReference type="AlphaFoldDB" id="A0A0R2EIQ5"/>
<comment type="caution">
    <text evidence="2">The sequence shown here is derived from an EMBL/GenBank/DDBJ whole genome shotgun (WGS) entry which is preliminary data.</text>
</comment>
<dbReference type="STRING" id="1423804.FD14_GL002800"/>
<proteinExistence type="predicted"/>
<evidence type="ECO:0000313" key="2">
    <source>
        <dbReference type="EMBL" id="KRN15992.1"/>
    </source>
</evidence>
<dbReference type="InterPro" id="IPR025987">
    <property type="entry name" value="GW_dom"/>
</dbReference>
<dbReference type="PATRIC" id="fig|1423804.4.peg.3015"/>
<keyword evidence="3" id="KW-1185">Reference proteome</keyword>
<gene>
    <name evidence="2" type="ORF">FD14_GL002800</name>
</gene>